<name>L1JCT9_GUITC</name>
<evidence type="ECO:0008006" key="4">
    <source>
        <dbReference type="Google" id="ProtNLM"/>
    </source>
</evidence>
<dbReference type="RefSeq" id="XP_005833323.1">
    <property type="nucleotide sequence ID" value="XM_005833266.1"/>
</dbReference>
<dbReference type="HOGENOM" id="CLU_832744_0_0_1"/>
<keyword evidence="3" id="KW-1185">Reference proteome</keyword>
<evidence type="ECO:0000313" key="2">
    <source>
        <dbReference type="EnsemblProtists" id="EKX46343"/>
    </source>
</evidence>
<evidence type="ECO:0000313" key="3">
    <source>
        <dbReference type="Proteomes" id="UP000011087"/>
    </source>
</evidence>
<proteinExistence type="predicted"/>
<sequence>MEGWFLGELVEERNRGGVAMFSWVPGIDLSGTSLRLLVGKWQTCMQVGDVLRGMVDCVAAEDKDQGDLHRQHGDDGFDNFLEQELERLKRASHHHKATDRLYVLRASANSSAMIDGWWAEFGVFEGISINALAAIAKSRRIEKSKAPTHIYGFDSFEGLPAPETDGRTDWLTRRFDRRGELPRVDESVELIAGWFCDTIPCFLSRAEVRGKPASLIHVDSDIYSSAIFVLEELTRAGAIVEGTIVVFDELLHYEGYERHEMRALWEWGGKFGAEWEWICVKHRVMGREESLGSSVRVPHRHLRSQGYDQSAALRVVKLNTAVVGEQSDRRATES</sequence>
<reference evidence="2" key="3">
    <citation type="submission" date="2015-06" db="UniProtKB">
        <authorList>
            <consortium name="EnsemblProtists"/>
        </authorList>
    </citation>
    <scope>IDENTIFICATION</scope>
</reference>
<dbReference type="InterPro" id="IPR008884">
    <property type="entry name" value="TylF_MeTrfase"/>
</dbReference>
<dbReference type="SUPFAM" id="SSF53335">
    <property type="entry name" value="S-adenosyl-L-methionine-dependent methyltransferases"/>
    <property type="match status" value="1"/>
</dbReference>
<dbReference type="KEGG" id="gtt:GUITHDRAFT_138418"/>
<dbReference type="Pfam" id="PF13578">
    <property type="entry name" value="Methyltransf_24"/>
    <property type="match status" value="1"/>
</dbReference>
<reference evidence="1 3" key="1">
    <citation type="journal article" date="2012" name="Nature">
        <title>Algal genomes reveal evolutionary mosaicism and the fate of nucleomorphs.</title>
        <authorList>
            <consortium name="DOE Joint Genome Institute"/>
            <person name="Curtis B.A."/>
            <person name="Tanifuji G."/>
            <person name="Burki F."/>
            <person name="Gruber A."/>
            <person name="Irimia M."/>
            <person name="Maruyama S."/>
            <person name="Arias M.C."/>
            <person name="Ball S.G."/>
            <person name="Gile G.H."/>
            <person name="Hirakawa Y."/>
            <person name="Hopkins J.F."/>
            <person name="Kuo A."/>
            <person name="Rensing S.A."/>
            <person name="Schmutz J."/>
            <person name="Symeonidi A."/>
            <person name="Elias M."/>
            <person name="Eveleigh R.J."/>
            <person name="Herman E.K."/>
            <person name="Klute M.J."/>
            <person name="Nakayama T."/>
            <person name="Obornik M."/>
            <person name="Reyes-Prieto A."/>
            <person name="Armbrust E.V."/>
            <person name="Aves S.J."/>
            <person name="Beiko R.G."/>
            <person name="Coutinho P."/>
            <person name="Dacks J.B."/>
            <person name="Durnford D.G."/>
            <person name="Fast N.M."/>
            <person name="Green B.R."/>
            <person name="Grisdale C.J."/>
            <person name="Hempel F."/>
            <person name="Henrissat B."/>
            <person name="Hoppner M.P."/>
            <person name="Ishida K."/>
            <person name="Kim E."/>
            <person name="Koreny L."/>
            <person name="Kroth P.G."/>
            <person name="Liu Y."/>
            <person name="Malik S.B."/>
            <person name="Maier U.G."/>
            <person name="McRose D."/>
            <person name="Mock T."/>
            <person name="Neilson J.A."/>
            <person name="Onodera N.T."/>
            <person name="Poole A.M."/>
            <person name="Pritham E.J."/>
            <person name="Richards T.A."/>
            <person name="Rocap G."/>
            <person name="Roy S.W."/>
            <person name="Sarai C."/>
            <person name="Schaack S."/>
            <person name="Shirato S."/>
            <person name="Slamovits C.H."/>
            <person name="Spencer D.F."/>
            <person name="Suzuki S."/>
            <person name="Worden A.Z."/>
            <person name="Zauner S."/>
            <person name="Barry K."/>
            <person name="Bell C."/>
            <person name="Bharti A.K."/>
            <person name="Crow J.A."/>
            <person name="Grimwood J."/>
            <person name="Kramer R."/>
            <person name="Lindquist E."/>
            <person name="Lucas S."/>
            <person name="Salamov A."/>
            <person name="McFadden G.I."/>
            <person name="Lane C.E."/>
            <person name="Keeling P.J."/>
            <person name="Gray M.W."/>
            <person name="Grigoriev I.V."/>
            <person name="Archibald J.M."/>
        </authorList>
    </citation>
    <scope>NUCLEOTIDE SEQUENCE</scope>
    <source>
        <strain evidence="1 3">CCMP2712</strain>
    </source>
</reference>
<dbReference type="InterPro" id="IPR029063">
    <property type="entry name" value="SAM-dependent_MTases_sf"/>
</dbReference>
<dbReference type="PANTHER" id="PTHR40036:SF1">
    <property type="entry name" value="MACROCIN O-METHYLTRANSFERASE"/>
    <property type="match status" value="1"/>
</dbReference>
<accession>L1JCT9</accession>
<organism evidence="1">
    <name type="scientific">Guillardia theta (strain CCMP2712)</name>
    <name type="common">Cryptophyte</name>
    <dbReference type="NCBI Taxonomy" id="905079"/>
    <lineage>
        <taxon>Eukaryota</taxon>
        <taxon>Cryptophyceae</taxon>
        <taxon>Pyrenomonadales</taxon>
        <taxon>Geminigeraceae</taxon>
        <taxon>Guillardia</taxon>
    </lineage>
</organism>
<protein>
    <recommendedName>
        <fullName evidence="4">Macrocin O-methyltransferase</fullName>
    </recommendedName>
</protein>
<dbReference type="PaxDb" id="55529-EKX46343"/>
<dbReference type="PANTHER" id="PTHR40036">
    <property type="entry name" value="MACROCIN O-METHYLTRANSFERASE"/>
    <property type="match status" value="1"/>
</dbReference>
<evidence type="ECO:0000313" key="1">
    <source>
        <dbReference type="EMBL" id="EKX46343.1"/>
    </source>
</evidence>
<gene>
    <name evidence="1" type="ORF">GUITHDRAFT_138418</name>
</gene>
<dbReference type="EMBL" id="JH992995">
    <property type="protein sequence ID" value="EKX46343.1"/>
    <property type="molecule type" value="Genomic_DNA"/>
</dbReference>
<dbReference type="OrthoDB" id="10265168at2759"/>
<dbReference type="AlphaFoldDB" id="L1JCT9"/>
<dbReference type="EnsemblProtists" id="EKX46343">
    <property type="protein sequence ID" value="EKX46343"/>
    <property type="gene ID" value="GUITHDRAFT_138418"/>
</dbReference>
<reference evidence="3" key="2">
    <citation type="submission" date="2012-11" db="EMBL/GenBank/DDBJ databases">
        <authorList>
            <person name="Kuo A."/>
            <person name="Curtis B.A."/>
            <person name="Tanifuji G."/>
            <person name="Burki F."/>
            <person name="Gruber A."/>
            <person name="Irimia M."/>
            <person name="Maruyama S."/>
            <person name="Arias M.C."/>
            <person name="Ball S.G."/>
            <person name="Gile G.H."/>
            <person name="Hirakawa Y."/>
            <person name="Hopkins J.F."/>
            <person name="Rensing S.A."/>
            <person name="Schmutz J."/>
            <person name="Symeonidi A."/>
            <person name="Elias M."/>
            <person name="Eveleigh R.J."/>
            <person name="Herman E.K."/>
            <person name="Klute M.J."/>
            <person name="Nakayama T."/>
            <person name="Obornik M."/>
            <person name="Reyes-Prieto A."/>
            <person name="Armbrust E.V."/>
            <person name="Aves S.J."/>
            <person name="Beiko R.G."/>
            <person name="Coutinho P."/>
            <person name="Dacks J.B."/>
            <person name="Durnford D.G."/>
            <person name="Fast N.M."/>
            <person name="Green B.R."/>
            <person name="Grisdale C."/>
            <person name="Hempe F."/>
            <person name="Henrissat B."/>
            <person name="Hoppner M.P."/>
            <person name="Ishida K.-I."/>
            <person name="Kim E."/>
            <person name="Koreny L."/>
            <person name="Kroth P.G."/>
            <person name="Liu Y."/>
            <person name="Malik S.-B."/>
            <person name="Maier U.G."/>
            <person name="McRose D."/>
            <person name="Mock T."/>
            <person name="Neilson J.A."/>
            <person name="Onodera N.T."/>
            <person name="Poole A.M."/>
            <person name="Pritham E.J."/>
            <person name="Richards T.A."/>
            <person name="Rocap G."/>
            <person name="Roy S.W."/>
            <person name="Sarai C."/>
            <person name="Schaack S."/>
            <person name="Shirato S."/>
            <person name="Slamovits C.H."/>
            <person name="Spencer D.F."/>
            <person name="Suzuki S."/>
            <person name="Worden A.Z."/>
            <person name="Zauner S."/>
            <person name="Barry K."/>
            <person name="Bell C."/>
            <person name="Bharti A.K."/>
            <person name="Crow J.A."/>
            <person name="Grimwood J."/>
            <person name="Kramer R."/>
            <person name="Lindquist E."/>
            <person name="Lucas S."/>
            <person name="Salamov A."/>
            <person name="McFadden G.I."/>
            <person name="Lane C.E."/>
            <person name="Keeling P.J."/>
            <person name="Gray M.W."/>
            <person name="Grigoriev I.V."/>
            <person name="Archibald J.M."/>
        </authorList>
    </citation>
    <scope>NUCLEOTIDE SEQUENCE</scope>
    <source>
        <strain evidence="3">CCMP2712</strain>
    </source>
</reference>
<dbReference type="Gene3D" id="3.40.50.150">
    <property type="entry name" value="Vaccinia Virus protein VP39"/>
    <property type="match status" value="1"/>
</dbReference>
<dbReference type="eggNOG" id="ENOG502S9V7">
    <property type="taxonomic scope" value="Eukaryota"/>
</dbReference>
<dbReference type="Proteomes" id="UP000011087">
    <property type="component" value="Unassembled WGS sequence"/>
</dbReference>
<dbReference type="GeneID" id="17303015"/>